<name>A0A382Q6Z7_9ZZZZ</name>
<keyword evidence="1" id="KW-0472">Membrane</keyword>
<gene>
    <name evidence="2" type="ORF">METZ01_LOCUS333106</name>
</gene>
<dbReference type="AlphaFoldDB" id="A0A382Q6Z7"/>
<keyword evidence="1" id="KW-0812">Transmembrane</keyword>
<protein>
    <recommendedName>
        <fullName evidence="3">Outer membrane protein beta-barrel domain-containing protein</fullName>
    </recommendedName>
</protein>
<evidence type="ECO:0000256" key="1">
    <source>
        <dbReference type="SAM" id="Phobius"/>
    </source>
</evidence>
<dbReference type="EMBL" id="UINC01111783">
    <property type="protein sequence ID" value="SVC80252.1"/>
    <property type="molecule type" value="Genomic_DNA"/>
</dbReference>
<proteinExistence type="predicted"/>
<evidence type="ECO:0000313" key="2">
    <source>
        <dbReference type="EMBL" id="SVC80252.1"/>
    </source>
</evidence>
<evidence type="ECO:0008006" key="3">
    <source>
        <dbReference type="Google" id="ProtNLM"/>
    </source>
</evidence>
<feature type="non-terminal residue" evidence="2">
    <location>
        <position position="198"/>
    </location>
</feature>
<sequence length="198" mass="21328">MKVGIKSALNSTFVSPHVTEPKMCGKFLSLHQTRLVILFVLLFTGGLAMPLHAENGTGPGLGLGGGSLSPINETNGTEYHSSLVYASSFDYQWALSKSFSASLILQETGGEGTMPSKPEYKFYKSGIIGLQFKVWMGPLFLGLHGGQYYLTWIESMSAYSGIQQAGGNGYSIGFGTSSGWFLAAFSDQSQTFTFDEMP</sequence>
<accession>A0A382Q6Z7</accession>
<keyword evidence="1" id="KW-1133">Transmembrane helix</keyword>
<organism evidence="2">
    <name type="scientific">marine metagenome</name>
    <dbReference type="NCBI Taxonomy" id="408172"/>
    <lineage>
        <taxon>unclassified sequences</taxon>
        <taxon>metagenomes</taxon>
        <taxon>ecological metagenomes</taxon>
    </lineage>
</organism>
<reference evidence="2" key="1">
    <citation type="submission" date="2018-05" db="EMBL/GenBank/DDBJ databases">
        <authorList>
            <person name="Lanie J.A."/>
            <person name="Ng W.-L."/>
            <person name="Kazmierczak K.M."/>
            <person name="Andrzejewski T.M."/>
            <person name="Davidsen T.M."/>
            <person name="Wayne K.J."/>
            <person name="Tettelin H."/>
            <person name="Glass J.I."/>
            <person name="Rusch D."/>
            <person name="Podicherti R."/>
            <person name="Tsui H.-C.T."/>
            <person name="Winkler M.E."/>
        </authorList>
    </citation>
    <scope>NUCLEOTIDE SEQUENCE</scope>
</reference>
<feature type="transmembrane region" description="Helical" evidence="1">
    <location>
        <begin position="35"/>
        <end position="53"/>
    </location>
</feature>